<protein>
    <submittedName>
        <fullName evidence="10">Mechanosensitive ion channel</fullName>
    </submittedName>
</protein>
<dbReference type="EMBL" id="JARVCO010000002">
    <property type="protein sequence ID" value="MDZ8117657.1"/>
    <property type="molecule type" value="Genomic_DNA"/>
</dbReference>
<feature type="domain" description="Mechanosensitive ion channel MscS" evidence="8">
    <location>
        <begin position="118"/>
        <end position="182"/>
    </location>
</feature>
<dbReference type="Pfam" id="PF21082">
    <property type="entry name" value="MS_channel_3rd"/>
    <property type="match status" value="1"/>
</dbReference>
<dbReference type="PANTHER" id="PTHR30221">
    <property type="entry name" value="SMALL-CONDUCTANCE MECHANOSENSITIVE CHANNEL"/>
    <property type="match status" value="1"/>
</dbReference>
<dbReference type="Gene3D" id="3.30.70.100">
    <property type="match status" value="1"/>
</dbReference>
<dbReference type="InterPro" id="IPR023408">
    <property type="entry name" value="MscS_beta-dom_sf"/>
</dbReference>
<comment type="subcellular location">
    <subcellularLocation>
        <location evidence="1">Cell membrane</location>
        <topology evidence="1">Multi-pass membrane protein</topology>
    </subcellularLocation>
</comment>
<name>A0ABU5MTX0_9BACT</name>
<evidence type="ECO:0000256" key="5">
    <source>
        <dbReference type="ARBA" id="ARBA00022989"/>
    </source>
</evidence>
<feature type="transmembrane region" description="Helical" evidence="7">
    <location>
        <begin position="6"/>
        <end position="23"/>
    </location>
</feature>
<keyword evidence="11" id="KW-1185">Reference proteome</keyword>
<dbReference type="RefSeq" id="WP_322607456.1">
    <property type="nucleotide sequence ID" value="NZ_JARVCO010000002.1"/>
</dbReference>
<feature type="transmembrane region" description="Helical" evidence="7">
    <location>
        <begin position="97"/>
        <end position="114"/>
    </location>
</feature>
<dbReference type="SUPFAM" id="SSF82689">
    <property type="entry name" value="Mechanosensitive channel protein MscS (YggB), C-terminal domain"/>
    <property type="match status" value="1"/>
</dbReference>
<evidence type="ECO:0000256" key="2">
    <source>
        <dbReference type="ARBA" id="ARBA00008017"/>
    </source>
</evidence>
<evidence type="ECO:0000256" key="1">
    <source>
        <dbReference type="ARBA" id="ARBA00004651"/>
    </source>
</evidence>
<sequence>MNLKLYYLITILLITPGLVWLSIRKLKVLQAEREERLKNQDHAGPVPSPKSQKSIRRQQIKRMENRFSITRWTMVLTIFMAGAIFAAAPFIRKVSPTFLPVIMGVVSVIIGIAAKPFIENMICGLVLCHSKLARIGDVTLVDDAYGVIEDVTLTHSIIKRWDSLRYVVPNSSMMTKEFVNYSLHDNDRWVIVEFWIDYQSDISEVEQIAIETPKKSRYFADKEEPGFWVIDTEKAGVKCMITAWATSPSEGWMLGHDIRKSLLVKLKEHGITTHAHRLRTEPQPQEKTA</sequence>
<dbReference type="Gene3D" id="1.10.287.1260">
    <property type="match status" value="1"/>
</dbReference>
<dbReference type="Pfam" id="PF00924">
    <property type="entry name" value="MS_channel_2nd"/>
    <property type="match status" value="1"/>
</dbReference>
<reference evidence="10 11" key="1">
    <citation type="journal article" date="2024" name="Appl. Environ. Microbiol.">
        <title>Pontiella agarivorans sp. nov., a novel marine anaerobic bacterium capable of degrading macroalgal polysaccharides and fixing nitrogen.</title>
        <authorList>
            <person name="Liu N."/>
            <person name="Kivenson V."/>
            <person name="Peng X."/>
            <person name="Cui Z."/>
            <person name="Lankiewicz T.S."/>
            <person name="Gosselin K.M."/>
            <person name="English C.J."/>
            <person name="Blair E.M."/>
            <person name="O'Malley M.A."/>
            <person name="Valentine D.L."/>
        </authorList>
    </citation>
    <scope>NUCLEOTIDE SEQUENCE [LARGE SCALE GENOMIC DNA]</scope>
    <source>
        <strain evidence="10 11">NLcol2</strain>
    </source>
</reference>
<evidence type="ECO:0000256" key="3">
    <source>
        <dbReference type="ARBA" id="ARBA00022475"/>
    </source>
</evidence>
<gene>
    <name evidence="10" type="ORF">P9H32_03380</name>
</gene>
<dbReference type="InterPro" id="IPR006685">
    <property type="entry name" value="MscS_channel_2nd"/>
</dbReference>
<dbReference type="Proteomes" id="UP001290861">
    <property type="component" value="Unassembled WGS sequence"/>
</dbReference>
<dbReference type="PANTHER" id="PTHR30221:SF1">
    <property type="entry name" value="SMALL-CONDUCTANCE MECHANOSENSITIVE CHANNEL"/>
    <property type="match status" value="1"/>
</dbReference>
<evidence type="ECO:0000313" key="11">
    <source>
        <dbReference type="Proteomes" id="UP001290861"/>
    </source>
</evidence>
<evidence type="ECO:0000259" key="9">
    <source>
        <dbReference type="Pfam" id="PF21082"/>
    </source>
</evidence>
<comment type="similarity">
    <text evidence="2">Belongs to the MscS (TC 1.A.23) family.</text>
</comment>
<dbReference type="InterPro" id="IPR049278">
    <property type="entry name" value="MS_channel_C"/>
</dbReference>
<evidence type="ECO:0000259" key="8">
    <source>
        <dbReference type="Pfam" id="PF00924"/>
    </source>
</evidence>
<dbReference type="InterPro" id="IPR010920">
    <property type="entry name" value="LSM_dom_sf"/>
</dbReference>
<evidence type="ECO:0000256" key="6">
    <source>
        <dbReference type="ARBA" id="ARBA00023136"/>
    </source>
</evidence>
<keyword evidence="5 7" id="KW-1133">Transmembrane helix</keyword>
<evidence type="ECO:0000256" key="4">
    <source>
        <dbReference type="ARBA" id="ARBA00022692"/>
    </source>
</evidence>
<feature type="transmembrane region" description="Helical" evidence="7">
    <location>
        <begin position="69"/>
        <end position="91"/>
    </location>
</feature>
<evidence type="ECO:0000313" key="10">
    <source>
        <dbReference type="EMBL" id="MDZ8117657.1"/>
    </source>
</evidence>
<comment type="caution">
    <text evidence="10">The sequence shown here is derived from an EMBL/GenBank/DDBJ whole genome shotgun (WGS) entry which is preliminary data.</text>
</comment>
<dbReference type="InterPro" id="IPR045275">
    <property type="entry name" value="MscS_archaea/bacteria_type"/>
</dbReference>
<accession>A0ABU5MTX0</accession>
<dbReference type="Gene3D" id="2.30.30.60">
    <property type="match status" value="1"/>
</dbReference>
<keyword evidence="6 7" id="KW-0472">Membrane</keyword>
<proteinExistence type="inferred from homology"/>
<keyword evidence="4 7" id="KW-0812">Transmembrane</keyword>
<keyword evidence="3" id="KW-1003">Cell membrane</keyword>
<evidence type="ECO:0000256" key="7">
    <source>
        <dbReference type="SAM" id="Phobius"/>
    </source>
</evidence>
<dbReference type="SUPFAM" id="SSF50182">
    <property type="entry name" value="Sm-like ribonucleoproteins"/>
    <property type="match status" value="1"/>
</dbReference>
<organism evidence="10 11">
    <name type="scientific">Pontiella agarivorans</name>
    <dbReference type="NCBI Taxonomy" id="3038953"/>
    <lineage>
        <taxon>Bacteria</taxon>
        <taxon>Pseudomonadati</taxon>
        <taxon>Kiritimatiellota</taxon>
        <taxon>Kiritimatiellia</taxon>
        <taxon>Kiritimatiellales</taxon>
        <taxon>Pontiellaceae</taxon>
        <taxon>Pontiella</taxon>
    </lineage>
</organism>
<dbReference type="InterPro" id="IPR011066">
    <property type="entry name" value="MscS_channel_C_sf"/>
</dbReference>
<feature type="domain" description="Mechanosensitive ion channel MscS C-terminal" evidence="9">
    <location>
        <begin position="192"/>
        <end position="271"/>
    </location>
</feature>